<keyword evidence="5" id="KW-0812">Transmembrane</keyword>
<sequence length="385" mass="43730">MCLRGTYAYDWFEPDYYFYTWCRGLTGLAALALSIDFALSKTARMKVGETRLLAINGQASPYLEDKDSDSEGDSIPTQMTPRCHAKYLQRERPISSQVGSPDTLEAELTMRGYGWNFGKNVHVPKERRPLERSAFLRATLRLFIKKFLLADLFESCIKLLSGIGSTAGGSMFFTKYPRFRRYATSTGIQLLSGVTLVNGLEVVNLACTLVGVGIYGQSPKDWPFILDDPFDAESLHDLWSRRWHQCLRRVFIVFGGIPGEYFFGRNGMVFGTFLASGLFHEAGAYLMGRGIDYRVPLFFVLQACGIWIEEWWRNTMGWRMGGTSGTLWAYFWVVGLGQMCMDSWFQRGLAGAIIIPSQVSFARQILFPSISFIWRMVWTLLGKLM</sequence>
<reference evidence="9 10" key="1">
    <citation type="submission" date="2022-09" db="EMBL/GenBank/DDBJ databases">
        <authorList>
            <person name="Palmer J.M."/>
        </authorList>
    </citation>
    <scope>NUCLEOTIDE SEQUENCE [LARGE SCALE GENOMIC DNA]</scope>
    <source>
        <strain evidence="9 10">DSM 7382</strain>
    </source>
</reference>
<comment type="caution">
    <text evidence="9">The sequence shown here is derived from an EMBL/GenBank/DDBJ whole genome shotgun (WGS) entry which is preliminary data.</text>
</comment>
<dbReference type="InterPro" id="IPR032805">
    <property type="entry name" value="Wax_synthase_dom"/>
</dbReference>
<name>A0AAW0GFV4_9APHY</name>
<keyword evidence="7" id="KW-0472">Membrane</keyword>
<keyword evidence="6" id="KW-1133">Transmembrane helix</keyword>
<dbReference type="InterPro" id="IPR044851">
    <property type="entry name" value="Wax_synthase"/>
</dbReference>
<accession>A0AAW0GFV4</accession>
<gene>
    <name evidence="9" type="ORF">QCA50_005030</name>
</gene>
<evidence type="ECO:0000256" key="4">
    <source>
        <dbReference type="ARBA" id="ARBA00022679"/>
    </source>
</evidence>
<evidence type="ECO:0000256" key="3">
    <source>
        <dbReference type="ARBA" id="ARBA00007282"/>
    </source>
</evidence>
<dbReference type="Pfam" id="PF13813">
    <property type="entry name" value="MBOAT_2"/>
    <property type="match status" value="1"/>
</dbReference>
<dbReference type="GO" id="GO:0008374">
    <property type="term" value="F:O-acyltransferase activity"/>
    <property type="evidence" value="ECO:0007669"/>
    <property type="project" value="InterPro"/>
</dbReference>
<evidence type="ECO:0000259" key="8">
    <source>
        <dbReference type="Pfam" id="PF13813"/>
    </source>
</evidence>
<comment type="similarity">
    <text evidence="3">Belongs to the wax synthase family.</text>
</comment>
<dbReference type="PANTHER" id="PTHR31595">
    <property type="entry name" value="LONG-CHAIN-ALCOHOL O-FATTY-ACYLTRANSFERASE 3-RELATED"/>
    <property type="match status" value="1"/>
</dbReference>
<comment type="subcellular location">
    <subcellularLocation>
        <location evidence="1">Membrane</location>
        <topology evidence="1">Multi-pass membrane protein</topology>
    </subcellularLocation>
</comment>
<evidence type="ECO:0000313" key="9">
    <source>
        <dbReference type="EMBL" id="KAK7691631.1"/>
    </source>
</evidence>
<evidence type="ECO:0000256" key="7">
    <source>
        <dbReference type="ARBA" id="ARBA00023136"/>
    </source>
</evidence>
<evidence type="ECO:0000256" key="1">
    <source>
        <dbReference type="ARBA" id="ARBA00004141"/>
    </source>
</evidence>
<proteinExistence type="inferred from homology"/>
<dbReference type="EMBL" id="JASBNA010000005">
    <property type="protein sequence ID" value="KAK7691631.1"/>
    <property type="molecule type" value="Genomic_DNA"/>
</dbReference>
<evidence type="ECO:0000313" key="10">
    <source>
        <dbReference type="Proteomes" id="UP001385951"/>
    </source>
</evidence>
<keyword evidence="4" id="KW-0808">Transferase</keyword>
<evidence type="ECO:0000256" key="6">
    <source>
        <dbReference type="ARBA" id="ARBA00022989"/>
    </source>
</evidence>
<protein>
    <recommendedName>
        <fullName evidence="8">Wax synthase domain-containing protein</fullName>
    </recommendedName>
</protein>
<dbReference type="Proteomes" id="UP001385951">
    <property type="component" value="Unassembled WGS sequence"/>
</dbReference>
<dbReference type="GO" id="GO:0006629">
    <property type="term" value="P:lipid metabolic process"/>
    <property type="evidence" value="ECO:0007669"/>
    <property type="project" value="InterPro"/>
</dbReference>
<organism evidence="9 10">
    <name type="scientific">Cerrena zonata</name>
    <dbReference type="NCBI Taxonomy" id="2478898"/>
    <lineage>
        <taxon>Eukaryota</taxon>
        <taxon>Fungi</taxon>
        <taxon>Dikarya</taxon>
        <taxon>Basidiomycota</taxon>
        <taxon>Agaricomycotina</taxon>
        <taxon>Agaricomycetes</taxon>
        <taxon>Polyporales</taxon>
        <taxon>Cerrenaceae</taxon>
        <taxon>Cerrena</taxon>
    </lineage>
</organism>
<feature type="domain" description="Wax synthase" evidence="8">
    <location>
        <begin position="222"/>
        <end position="301"/>
    </location>
</feature>
<evidence type="ECO:0000256" key="5">
    <source>
        <dbReference type="ARBA" id="ARBA00022692"/>
    </source>
</evidence>
<dbReference type="PANTHER" id="PTHR31595:SF57">
    <property type="entry name" value="OS04G0481900 PROTEIN"/>
    <property type="match status" value="1"/>
</dbReference>
<keyword evidence="10" id="KW-1185">Reference proteome</keyword>
<evidence type="ECO:0000256" key="2">
    <source>
        <dbReference type="ARBA" id="ARBA00005179"/>
    </source>
</evidence>
<comment type="pathway">
    <text evidence="2">Secondary metabolite biosynthesis.</text>
</comment>
<dbReference type="GO" id="GO:0016020">
    <property type="term" value="C:membrane"/>
    <property type="evidence" value="ECO:0007669"/>
    <property type="project" value="UniProtKB-SubCell"/>
</dbReference>
<dbReference type="AlphaFoldDB" id="A0AAW0GFV4"/>